<dbReference type="SUPFAM" id="SSF53686">
    <property type="entry name" value="Tryptophan synthase beta subunit-like PLP-dependent enzymes"/>
    <property type="match status" value="1"/>
</dbReference>
<organism evidence="6 7">
    <name type="scientific">Discostella pseudostelligera</name>
    <dbReference type="NCBI Taxonomy" id="259834"/>
    <lineage>
        <taxon>Eukaryota</taxon>
        <taxon>Sar</taxon>
        <taxon>Stramenopiles</taxon>
        <taxon>Ochrophyta</taxon>
        <taxon>Bacillariophyta</taxon>
        <taxon>Coscinodiscophyceae</taxon>
        <taxon>Thalassiosirophycidae</taxon>
        <taxon>Stephanodiscales</taxon>
        <taxon>Stephanodiscaceae</taxon>
        <taxon>Discostella</taxon>
    </lineage>
</organism>
<accession>A0ABD3N419</accession>
<dbReference type="FunFam" id="3.40.50.1100:FF:000005">
    <property type="entry name" value="Threonine dehydratase catabolic"/>
    <property type="match status" value="1"/>
</dbReference>
<sequence length="418" mass="45358">MAADGDLPTYQDVEYASTVLHGVAHHTRIETSNTLDTELGVKVFVKCENMQRMGAFKFRGAYNSINHYNSGGKKLRHVLTYSSGNHAQAIALASTLHGVKSTIIMPKDAPPLKLKATQSYGGDIVYYDRYKEKRDEVAERVAKTLPTEGMIFIPPYDHKYVIAGQGTVGKEMIEDLQSKDITLDYLFVCVGGGGLISGICLAANALSPKTKVIGVEPEAGNDAQQSLQQGRIITIETPHTIADGAQTPHLGELTFAIMKRHVSQIITVTDEDLVRDMKFFGERMKMVVEPTGCLGLAGLRKMVQNGEIPKQSNCGVVISGGNVDMMRYYPDLNACRYLCSIQCGDTNLGEFSVRLQEPSLWPPDPQLYPRAGPAGFVGGLTLPGACHVLFPMPPILPPAFTAGVGATYAPTPNLSIRN</sequence>
<dbReference type="InterPro" id="IPR001926">
    <property type="entry name" value="TrpB-like_PALP"/>
</dbReference>
<keyword evidence="3" id="KW-0663">Pyridoxal phosphate</keyword>
<dbReference type="CDD" id="cd01562">
    <property type="entry name" value="Thr-dehyd"/>
    <property type="match status" value="1"/>
</dbReference>
<keyword evidence="7" id="KW-1185">Reference proteome</keyword>
<keyword evidence="4" id="KW-0456">Lyase</keyword>
<evidence type="ECO:0000313" key="7">
    <source>
        <dbReference type="Proteomes" id="UP001530293"/>
    </source>
</evidence>
<dbReference type="GO" id="GO:0016841">
    <property type="term" value="F:ammonia-lyase activity"/>
    <property type="evidence" value="ECO:0007669"/>
    <property type="project" value="UniProtKB-ARBA"/>
</dbReference>
<dbReference type="PANTHER" id="PTHR43050">
    <property type="entry name" value="SERINE / THREONINE RACEMASE FAMILY MEMBER"/>
    <property type="match status" value="1"/>
</dbReference>
<evidence type="ECO:0000256" key="1">
    <source>
        <dbReference type="ARBA" id="ARBA00001933"/>
    </source>
</evidence>
<comment type="similarity">
    <text evidence="2">Belongs to the serine/threonine dehydratase family.</text>
</comment>
<evidence type="ECO:0000259" key="5">
    <source>
        <dbReference type="Pfam" id="PF00291"/>
    </source>
</evidence>
<dbReference type="Proteomes" id="UP001530293">
    <property type="component" value="Unassembled WGS sequence"/>
</dbReference>
<dbReference type="Gene3D" id="3.40.50.1100">
    <property type="match status" value="2"/>
</dbReference>
<evidence type="ECO:0000256" key="4">
    <source>
        <dbReference type="ARBA" id="ARBA00023239"/>
    </source>
</evidence>
<dbReference type="InterPro" id="IPR036052">
    <property type="entry name" value="TrpB-like_PALP_sf"/>
</dbReference>
<proteinExistence type="inferred from homology"/>
<evidence type="ECO:0000256" key="3">
    <source>
        <dbReference type="ARBA" id="ARBA00022898"/>
    </source>
</evidence>
<dbReference type="PANTHER" id="PTHR43050:SF1">
    <property type="entry name" value="SERINE RACEMASE"/>
    <property type="match status" value="1"/>
</dbReference>
<comment type="caution">
    <text evidence="6">The sequence shown here is derived from an EMBL/GenBank/DDBJ whole genome shotgun (WGS) entry which is preliminary data.</text>
</comment>
<dbReference type="FunFam" id="3.40.50.1100:FF:000007">
    <property type="entry name" value="L-threonine dehydratase catabolic TdcB"/>
    <property type="match status" value="1"/>
</dbReference>
<gene>
    <name evidence="6" type="ORF">ACHAWU_010304</name>
</gene>
<dbReference type="AlphaFoldDB" id="A0ABD3N419"/>
<evidence type="ECO:0000256" key="2">
    <source>
        <dbReference type="ARBA" id="ARBA00010869"/>
    </source>
</evidence>
<name>A0ABD3N419_9STRA</name>
<dbReference type="Pfam" id="PF00291">
    <property type="entry name" value="PALP"/>
    <property type="match status" value="1"/>
</dbReference>
<dbReference type="EMBL" id="JALLBG020000050">
    <property type="protein sequence ID" value="KAL3769796.1"/>
    <property type="molecule type" value="Genomic_DNA"/>
</dbReference>
<feature type="domain" description="Tryptophan synthase beta chain-like PALP" evidence="5">
    <location>
        <begin position="27"/>
        <end position="320"/>
    </location>
</feature>
<evidence type="ECO:0000313" key="6">
    <source>
        <dbReference type="EMBL" id="KAL3769796.1"/>
    </source>
</evidence>
<comment type="cofactor">
    <cofactor evidence="1">
        <name>pyridoxal 5'-phosphate</name>
        <dbReference type="ChEBI" id="CHEBI:597326"/>
    </cofactor>
</comment>
<protein>
    <recommendedName>
        <fullName evidence="5">Tryptophan synthase beta chain-like PALP domain-containing protein</fullName>
    </recommendedName>
</protein>
<reference evidence="6 7" key="1">
    <citation type="submission" date="2024-10" db="EMBL/GenBank/DDBJ databases">
        <title>Updated reference genomes for cyclostephanoid diatoms.</title>
        <authorList>
            <person name="Roberts W.R."/>
            <person name="Alverson A.J."/>
        </authorList>
    </citation>
    <scope>NUCLEOTIDE SEQUENCE [LARGE SCALE GENOMIC DNA]</scope>
    <source>
        <strain evidence="6 7">AJA232-27</strain>
    </source>
</reference>